<proteinExistence type="predicted"/>
<accession>A0A8D3WSQ3</accession>
<dbReference type="Proteomes" id="UP000002066">
    <property type="component" value="Plasmid pSFLA02"/>
</dbReference>
<gene>
    <name evidence="1" type="ORF">Sfla_6723</name>
</gene>
<evidence type="ECO:0000313" key="1">
    <source>
        <dbReference type="EMBL" id="ADW08015.1"/>
    </source>
</evidence>
<dbReference type="KEGG" id="sfa:Sfla_6723"/>
<organism evidence="1 2">
    <name type="scientific">Streptomyces pratensis (strain ATCC 33331 / IAF-45CD)</name>
    <dbReference type="NCBI Taxonomy" id="591167"/>
    <lineage>
        <taxon>Bacteria</taxon>
        <taxon>Bacillati</taxon>
        <taxon>Actinomycetota</taxon>
        <taxon>Actinomycetes</taxon>
        <taxon>Kitasatosporales</taxon>
        <taxon>Streptomycetaceae</taxon>
        <taxon>Streptomyces</taxon>
    </lineage>
</organism>
<sequence length="322" mass="35400">MKSRSRLTHDEAKAEMIARGVWPIEPYRGTNKPWRSVCMTCGEVSSPRRSSVINMGQGGCDKECKGKRVSASKRTSHAIATDVIRGWGWEPQEPYPGAGKQWACECITCGVAALKTYYVVKNGLGRCTSCSGRALSHEEARRRMVEAGVEPLAPYSGSRRRAWKSRCRECRSILDPGPSLANIERGQGGCGNCATYGFNPTAPAYVYLLGHKSLRALKWGIANSERRIINHGYGGWAVLARWNSATGTEAHAVERQIKQWAKDTGLRPAVAASDMRYHGYSETVSLAQVSLDTVWCQIVKIAEREPDVVQPAVIKSLQSGSR</sequence>
<protein>
    <submittedName>
        <fullName evidence="1">Uncharacterized protein</fullName>
    </submittedName>
</protein>
<dbReference type="EMBL" id="CP002477">
    <property type="protein sequence ID" value="ADW08015.1"/>
    <property type="molecule type" value="Genomic_DNA"/>
</dbReference>
<dbReference type="AlphaFoldDB" id="A0A8D3WSQ3"/>
<keyword evidence="1" id="KW-0614">Plasmid</keyword>
<dbReference type="OrthoDB" id="5115445at2"/>
<reference evidence="1 2" key="1">
    <citation type="submission" date="2011-01" db="EMBL/GenBank/DDBJ databases">
        <title>Complete sequence of plasmid2 of Streptomyces flavogriseus ATCC 33331.</title>
        <authorList>
            <consortium name="US DOE Joint Genome Institute"/>
            <person name="Lucas S."/>
            <person name="Copeland A."/>
            <person name="Lapidus A."/>
            <person name="Cheng J.-F."/>
            <person name="Goodwin L."/>
            <person name="Pitluck S."/>
            <person name="Davenport K."/>
            <person name="Detter J.C."/>
            <person name="Han C."/>
            <person name="Tapia R."/>
            <person name="Land M."/>
            <person name="Hauser L."/>
            <person name="Kyrpides N."/>
            <person name="Ivanova N."/>
            <person name="Ovchinnikova G."/>
            <person name="Pagani I."/>
            <person name="Brumm P."/>
            <person name="Mead D."/>
            <person name="Woyke T."/>
        </authorList>
    </citation>
    <scope>NUCLEOTIDE SEQUENCE [LARGE SCALE GENOMIC DNA]</scope>
    <source>
        <strain evidence="2">ATCC 33331 / IAF-45CD</strain>
        <plasmid evidence="1 2">pSFLA02</plasmid>
    </source>
</reference>
<evidence type="ECO:0000313" key="2">
    <source>
        <dbReference type="Proteomes" id="UP000002066"/>
    </source>
</evidence>
<geneLocation type="plasmid" evidence="1 2">
    <name>pSFLA02</name>
</geneLocation>
<name>A0A8D3WSQ3_STRFA</name>